<dbReference type="Proteomes" id="UP000813463">
    <property type="component" value="Chromosome 3"/>
</dbReference>
<sequence>MKYCLAVNSMVVSWITNTVDENLRSTLDDFDIALELWAHLKTRFCVVGGTRVCQLKISLSECRQTPTETITEYFGRLSKVWKEVVQYSRVPKCSCGGCKCNIAKQVDEIRTEYYLHYFLIGLDNHYEAIRA</sequence>
<reference evidence="2" key="1">
    <citation type="journal article" date="2021" name="Nat. Commun.">
        <title>Genomic analyses provide insights into spinach domestication and the genetic basis of agronomic traits.</title>
        <authorList>
            <person name="Cai X."/>
            <person name="Sun X."/>
            <person name="Xu C."/>
            <person name="Sun H."/>
            <person name="Wang X."/>
            <person name="Ge C."/>
            <person name="Zhang Z."/>
            <person name="Wang Q."/>
            <person name="Fei Z."/>
            <person name="Jiao C."/>
            <person name="Wang Q."/>
        </authorList>
    </citation>
    <scope>NUCLEOTIDE SEQUENCE [LARGE SCALE GENOMIC DNA]</scope>
    <source>
        <strain evidence="2">cv. Varoflay</strain>
    </source>
</reference>
<dbReference type="InterPro" id="IPR005162">
    <property type="entry name" value="Retrotrans_gag_dom"/>
</dbReference>
<dbReference type="PANTHER" id="PTHR37610">
    <property type="entry name" value="CCHC-TYPE DOMAIN-CONTAINING PROTEIN"/>
    <property type="match status" value="1"/>
</dbReference>
<dbReference type="PANTHER" id="PTHR37610:SF101">
    <property type="entry name" value="(RAPE) HYPOTHETICAL PROTEIN"/>
    <property type="match status" value="1"/>
</dbReference>
<gene>
    <name evidence="3" type="primary">LOC110800095</name>
</gene>
<dbReference type="GeneID" id="110800095"/>
<evidence type="ECO:0000313" key="2">
    <source>
        <dbReference type="Proteomes" id="UP000813463"/>
    </source>
</evidence>
<proteinExistence type="predicted"/>
<keyword evidence="2" id="KW-1185">Reference proteome</keyword>
<reference evidence="3" key="2">
    <citation type="submission" date="2025-08" db="UniProtKB">
        <authorList>
            <consortium name="RefSeq"/>
        </authorList>
    </citation>
    <scope>IDENTIFICATION</scope>
    <source>
        <tissue evidence="3">Leaf</tissue>
    </source>
</reference>
<feature type="domain" description="Retrotransposon gag" evidence="1">
    <location>
        <begin position="13"/>
        <end position="86"/>
    </location>
</feature>
<dbReference type="Pfam" id="PF03732">
    <property type="entry name" value="Retrotrans_gag"/>
    <property type="match status" value="1"/>
</dbReference>
<dbReference type="AlphaFoldDB" id="A0A9R0J5J4"/>
<name>A0A9R0J5J4_SPIOL</name>
<dbReference type="RefSeq" id="XP_021861077.2">
    <property type="nucleotide sequence ID" value="XM_022005385.2"/>
</dbReference>
<organism evidence="2 3">
    <name type="scientific">Spinacia oleracea</name>
    <name type="common">Spinach</name>
    <dbReference type="NCBI Taxonomy" id="3562"/>
    <lineage>
        <taxon>Eukaryota</taxon>
        <taxon>Viridiplantae</taxon>
        <taxon>Streptophyta</taxon>
        <taxon>Embryophyta</taxon>
        <taxon>Tracheophyta</taxon>
        <taxon>Spermatophyta</taxon>
        <taxon>Magnoliopsida</taxon>
        <taxon>eudicotyledons</taxon>
        <taxon>Gunneridae</taxon>
        <taxon>Pentapetalae</taxon>
        <taxon>Caryophyllales</taxon>
        <taxon>Chenopodiaceae</taxon>
        <taxon>Chenopodioideae</taxon>
        <taxon>Anserineae</taxon>
        <taxon>Spinacia</taxon>
    </lineage>
</organism>
<protein>
    <recommendedName>
        <fullName evidence="1">Retrotransposon gag domain-containing protein</fullName>
    </recommendedName>
</protein>
<evidence type="ECO:0000313" key="3">
    <source>
        <dbReference type="RefSeq" id="XP_021861077.2"/>
    </source>
</evidence>
<accession>A0A9R0J5J4</accession>
<evidence type="ECO:0000259" key="1">
    <source>
        <dbReference type="Pfam" id="PF03732"/>
    </source>
</evidence>
<dbReference type="KEGG" id="soe:110800095"/>